<dbReference type="Pfam" id="PF05635">
    <property type="entry name" value="23S_rRNA_IVP"/>
    <property type="match status" value="1"/>
</dbReference>
<sequence>MKTHKDLLVWQKAIDFVTKVYQLTSEFPNHEMYGLTSQLRRAAVSIPSNIAEGAGRKSDKDFVRFLYIARASAVEVETQLIISENLGYVQSDKNKLKEELIGIAKMLTALINKINK</sequence>
<accession>A0A1B8TYZ4</accession>
<dbReference type="CDD" id="cd16377">
    <property type="entry name" value="23S_rRNA_IVP_like"/>
    <property type="match status" value="1"/>
</dbReference>
<dbReference type="NCBIfam" id="TIGR02436">
    <property type="entry name" value="four helix bundle protein"/>
    <property type="match status" value="1"/>
</dbReference>
<dbReference type="KEGG" id="pob:LPB03_07130"/>
<gene>
    <name evidence="1" type="ORF">LPB3_05360</name>
</gene>
<dbReference type="Proteomes" id="UP000092584">
    <property type="component" value="Unassembled WGS sequence"/>
</dbReference>
<dbReference type="PANTHER" id="PTHR38471">
    <property type="entry name" value="FOUR HELIX BUNDLE PROTEIN"/>
    <property type="match status" value="1"/>
</dbReference>
<evidence type="ECO:0000313" key="2">
    <source>
        <dbReference type="Proteomes" id="UP000092584"/>
    </source>
</evidence>
<dbReference type="InterPro" id="IPR012657">
    <property type="entry name" value="23S_rRNA-intervening_sequence"/>
</dbReference>
<organism evidence="1 2">
    <name type="scientific">Polaribacter vadi</name>
    <dbReference type="NCBI Taxonomy" id="1774273"/>
    <lineage>
        <taxon>Bacteria</taxon>
        <taxon>Pseudomonadati</taxon>
        <taxon>Bacteroidota</taxon>
        <taxon>Flavobacteriia</taxon>
        <taxon>Flavobacteriales</taxon>
        <taxon>Flavobacteriaceae</taxon>
    </lineage>
</organism>
<proteinExistence type="predicted"/>
<dbReference type="OrthoDB" id="9811959at2"/>
<keyword evidence="2" id="KW-1185">Reference proteome</keyword>
<protein>
    <submittedName>
        <fullName evidence="1">Four helix bundle protein</fullName>
    </submittedName>
</protein>
<dbReference type="PANTHER" id="PTHR38471:SF2">
    <property type="entry name" value="FOUR HELIX BUNDLE PROTEIN"/>
    <property type="match status" value="1"/>
</dbReference>
<dbReference type="NCBIfam" id="NF008911">
    <property type="entry name" value="PRK12275.1-2"/>
    <property type="match status" value="1"/>
</dbReference>
<dbReference type="EMBL" id="LSFM01000021">
    <property type="protein sequence ID" value="OBY64822.1"/>
    <property type="molecule type" value="Genomic_DNA"/>
</dbReference>
<evidence type="ECO:0000313" key="1">
    <source>
        <dbReference type="EMBL" id="OBY64822.1"/>
    </source>
</evidence>
<reference evidence="2" key="1">
    <citation type="submission" date="2016-02" db="EMBL/GenBank/DDBJ databases">
        <authorList>
            <person name="Shin S.-K."/>
            <person name="Yi H."/>
            <person name="Kim E."/>
        </authorList>
    </citation>
    <scope>NUCLEOTIDE SEQUENCE [LARGE SCALE GENOMIC DNA]</scope>
    <source>
        <strain evidence="2">LPB0003</strain>
    </source>
</reference>
<dbReference type="InterPro" id="IPR036583">
    <property type="entry name" value="23S_rRNA_IVS_sf"/>
</dbReference>
<name>A0A1B8TYZ4_9FLAO</name>
<dbReference type="SUPFAM" id="SSF158446">
    <property type="entry name" value="IVS-encoded protein-like"/>
    <property type="match status" value="1"/>
</dbReference>
<dbReference type="RefSeq" id="WP_065318575.1">
    <property type="nucleotide sequence ID" value="NZ_CP017477.1"/>
</dbReference>
<dbReference type="Gene3D" id="1.20.1440.60">
    <property type="entry name" value="23S rRNA-intervening sequence"/>
    <property type="match status" value="1"/>
</dbReference>
<dbReference type="STRING" id="1774273.LPB03_07130"/>
<dbReference type="AlphaFoldDB" id="A0A1B8TYZ4"/>
<comment type="caution">
    <text evidence="1">The sequence shown here is derived from an EMBL/GenBank/DDBJ whole genome shotgun (WGS) entry which is preliminary data.</text>
</comment>